<organism evidence="2 3">
    <name type="scientific">Sphagnum troendelagicum</name>
    <dbReference type="NCBI Taxonomy" id="128251"/>
    <lineage>
        <taxon>Eukaryota</taxon>
        <taxon>Viridiplantae</taxon>
        <taxon>Streptophyta</taxon>
        <taxon>Embryophyta</taxon>
        <taxon>Bryophyta</taxon>
        <taxon>Sphagnophytina</taxon>
        <taxon>Sphagnopsida</taxon>
        <taxon>Sphagnales</taxon>
        <taxon>Sphagnaceae</taxon>
        <taxon>Sphagnum</taxon>
    </lineage>
</organism>
<dbReference type="SUPFAM" id="SSF54637">
    <property type="entry name" value="Thioesterase/thiol ester dehydrase-isomerase"/>
    <property type="match status" value="1"/>
</dbReference>
<dbReference type="PANTHER" id="PTHR43437">
    <property type="entry name" value="HYDROXYACYL-THIOESTER DEHYDRATASE TYPE 2, MITOCHONDRIAL-RELATED"/>
    <property type="match status" value="1"/>
</dbReference>
<dbReference type="PROSITE" id="PS51257">
    <property type="entry name" value="PROKAR_LIPOPROTEIN"/>
    <property type="match status" value="1"/>
</dbReference>
<name>A0ABP0U3P1_9BRYO</name>
<dbReference type="InterPro" id="IPR002539">
    <property type="entry name" value="MaoC-like_dom"/>
</dbReference>
<protein>
    <recommendedName>
        <fullName evidence="1">MaoC-like domain-containing protein</fullName>
    </recommendedName>
</protein>
<gene>
    <name evidence="2" type="ORF">CSSPTR1EN2_LOCUS9767</name>
</gene>
<evidence type="ECO:0000259" key="1">
    <source>
        <dbReference type="Pfam" id="PF01575"/>
    </source>
</evidence>
<dbReference type="PANTHER" id="PTHR43437:SF3">
    <property type="entry name" value="HYDROXYACYL-THIOESTER DEHYDRATASE TYPE 2, MITOCHONDRIAL"/>
    <property type="match status" value="1"/>
</dbReference>
<evidence type="ECO:0000313" key="3">
    <source>
        <dbReference type="Proteomes" id="UP001497512"/>
    </source>
</evidence>
<dbReference type="InterPro" id="IPR050965">
    <property type="entry name" value="UPF0336/Enoyl-CoA_hydratase"/>
</dbReference>
<accession>A0ABP0U3P1</accession>
<dbReference type="Pfam" id="PF01575">
    <property type="entry name" value="MaoC_dehydratas"/>
    <property type="match status" value="1"/>
</dbReference>
<dbReference type="CDD" id="cd03449">
    <property type="entry name" value="R_hydratase"/>
    <property type="match status" value="1"/>
</dbReference>
<evidence type="ECO:0000313" key="2">
    <source>
        <dbReference type="EMBL" id="CAK9209478.1"/>
    </source>
</evidence>
<feature type="domain" description="MaoC-like" evidence="1">
    <location>
        <begin position="75"/>
        <end position="168"/>
    </location>
</feature>
<dbReference type="Proteomes" id="UP001497512">
    <property type="component" value="Chromosome 17"/>
</dbReference>
<sequence>MAARHRVWQIVAASLSVGSGCPRTLLVHRHTGFVRVQGSRFLSSVPRDVVSSEEKRKEVLAATTGLAQGDKFGMDRCFTSADLSAYVKLCGDTNPIHSCESTAQSAGFRGRVVHGMLYAGLFPAIIGSQFAGAVYVSQSLQFRAPLLVGEPVCAEVEVTGITKLRHHYRVTFATSCCKKGEGSALLCGEAVALLPITDPSS</sequence>
<keyword evidence="3" id="KW-1185">Reference proteome</keyword>
<proteinExistence type="predicted"/>
<dbReference type="InterPro" id="IPR029069">
    <property type="entry name" value="HotDog_dom_sf"/>
</dbReference>
<reference evidence="2" key="1">
    <citation type="submission" date="2024-02" db="EMBL/GenBank/DDBJ databases">
        <authorList>
            <consortium name="ELIXIR-Norway"/>
            <consortium name="Elixir Norway"/>
        </authorList>
    </citation>
    <scope>NUCLEOTIDE SEQUENCE</scope>
</reference>
<dbReference type="Gene3D" id="3.10.129.10">
    <property type="entry name" value="Hotdog Thioesterase"/>
    <property type="match status" value="1"/>
</dbReference>
<dbReference type="EMBL" id="OZ019909">
    <property type="protein sequence ID" value="CAK9209478.1"/>
    <property type="molecule type" value="Genomic_DNA"/>
</dbReference>